<dbReference type="Pfam" id="PF00528">
    <property type="entry name" value="BPD_transp_1"/>
    <property type="match status" value="1"/>
</dbReference>
<dbReference type="PROSITE" id="PS50928">
    <property type="entry name" value="ABC_TM1"/>
    <property type="match status" value="1"/>
</dbReference>
<comment type="similarity">
    <text evidence="7">Belongs to the binding-protein-dependent transport system permease family.</text>
</comment>
<keyword evidence="2 7" id="KW-0813">Transport</keyword>
<sequence>MAGPEEVFALICKYFIEPVGRTTLFGHIGASLGRVLIGYSIASLAGVTLGLAMGYSKTVRAIAAPLFNIVRPIPAVAWIPMTILWLGIGEAAKIFIIFIGGFANTVINSMSGVRTVDPVLIGAAQLLGASKWQTFRRVILPSSFPYVFAGLQISLSGSWMSVLAAEMVSSHEGVGWLIITGMNNANTAQIMAGMIPIGVVGFILVSLMRWIEKKLCAWNDRSR</sequence>
<evidence type="ECO:0000313" key="9">
    <source>
        <dbReference type="EMBL" id="MBC8539225.1"/>
    </source>
</evidence>
<dbReference type="PANTHER" id="PTHR30151">
    <property type="entry name" value="ALKANE SULFONATE ABC TRANSPORTER-RELATED, MEMBRANE SUBUNIT"/>
    <property type="match status" value="1"/>
</dbReference>
<dbReference type="InterPro" id="IPR000515">
    <property type="entry name" value="MetI-like"/>
</dbReference>
<evidence type="ECO:0000256" key="6">
    <source>
        <dbReference type="ARBA" id="ARBA00023136"/>
    </source>
</evidence>
<organism evidence="9 10">
    <name type="scientific">Guopingia tenuis</name>
    <dbReference type="NCBI Taxonomy" id="2763656"/>
    <lineage>
        <taxon>Bacteria</taxon>
        <taxon>Bacillati</taxon>
        <taxon>Bacillota</taxon>
        <taxon>Clostridia</taxon>
        <taxon>Christensenellales</taxon>
        <taxon>Christensenellaceae</taxon>
        <taxon>Guopingia</taxon>
    </lineage>
</organism>
<dbReference type="EMBL" id="JACRSS010000006">
    <property type="protein sequence ID" value="MBC8539225.1"/>
    <property type="molecule type" value="Genomic_DNA"/>
</dbReference>
<comment type="subcellular location">
    <subcellularLocation>
        <location evidence="1 7">Cell membrane</location>
        <topology evidence="1 7">Multi-pass membrane protein</topology>
    </subcellularLocation>
</comment>
<keyword evidence="10" id="KW-1185">Reference proteome</keyword>
<keyword evidence="6 7" id="KW-0472">Membrane</keyword>
<dbReference type="Proteomes" id="UP000617951">
    <property type="component" value="Unassembled WGS sequence"/>
</dbReference>
<gene>
    <name evidence="9" type="ORF">H8693_09840</name>
</gene>
<keyword evidence="4 7" id="KW-0812">Transmembrane</keyword>
<dbReference type="PANTHER" id="PTHR30151:SF0">
    <property type="entry name" value="ABC TRANSPORTER PERMEASE PROTEIN MJ0413-RELATED"/>
    <property type="match status" value="1"/>
</dbReference>
<dbReference type="CDD" id="cd06261">
    <property type="entry name" value="TM_PBP2"/>
    <property type="match status" value="1"/>
</dbReference>
<dbReference type="AlphaFoldDB" id="A0A926HXM8"/>
<proteinExistence type="inferred from homology"/>
<dbReference type="SUPFAM" id="SSF161098">
    <property type="entry name" value="MetI-like"/>
    <property type="match status" value="1"/>
</dbReference>
<dbReference type="GO" id="GO:0042918">
    <property type="term" value="P:alkanesulfonate transmembrane transport"/>
    <property type="evidence" value="ECO:0007669"/>
    <property type="project" value="UniProtKB-ARBA"/>
</dbReference>
<evidence type="ECO:0000259" key="8">
    <source>
        <dbReference type="PROSITE" id="PS50928"/>
    </source>
</evidence>
<evidence type="ECO:0000256" key="4">
    <source>
        <dbReference type="ARBA" id="ARBA00022692"/>
    </source>
</evidence>
<dbReference type="GO" id="GO:0005886">
    <property type="term" value="C:plasma membrane"/>
    <property type="evidence" value="ECO:0007669"/>
    <property type="project" value="UniProtKB-SubCell"/>
</dbReference>
<keyword evidence="5 7" id="KW-1133">Transmembrane helix</keyword>
<evidence type="ECO:0000256" key="2">
    <source>
        <dbReference type="ARBA" id="ARBA00022448"/>
    </source>
</evidence>
<reference evidence="9" key="1">
    <citation type="submission" date="2020-08" db="EMBL/GenBank/DDBJ databases">
        <title>Genome public.</title>
        <authorList>
            <person name="Liu C."/>
            <person name="Sun Q."/>
        </authorList>
    </citation>
    <scope>NUCLEOTIDE SEQUENCE</scope>
    <source>
        <strain evidence="9">NSJ-63</strain>
    </source>
</reference>
<evidence type="ECO:0000256" key="7">
    <source>
        <dbReference type="RuleBase" id="RU363032"/>
    </source>
</evidence>
<feature type="domain" description="ABC transmembrane type-1" evidence="8">
    <location>
        <begin position="28"/>
        <end position="208"/>
    </location>
</feature>
<dbReference type="InterPro" id="IPR035906">
    <property type="entry name" value="MetI-like_sf"/>
</dbReference>
<evidence type="ECO:0000313" key="10">
    <source>
        <dbReference type="Proteomes" id="UP000617951"/>
    </source>
</evidence>
<feature type="transmembrane region" description="Helical" evidence="7">
    <location>
        <begin position="144"/>
        <end position="168"/>
    </location>
</feature>
<feature type="transmembrane region" description="Helical" evidence="7">
    <location>
        <begin position="36"/>
        <end position="55"/>
    </location>
</feature>
<accession>A0A926HXM8</accession>
<evidence type="ECO:0000256" key="5">
    <source>
        <dbReference type="ARBA" id="ARBA00022989"/>
    </source>
</evidence>
<dbReference type="FunFam" id="1.10.3720.10:FF:000003">
    <property type="entry name" value="Aliphatic sulfonate ABC transporter permease"/>
    <property type="match status" value="1"/>
</dbReference>
<keyword evidence="3" id="KW-1003">Cell membrane</keyword>
<name>A0A926HXM8_9FIRM</name>
<comment type="caution">
    <text evidence="9">The sequence shown here is derived from an EMBL/GenBank/DDBJ whole genome shotgun (WGS) entry which is preliminary data.</text>
</comment>
<feature type="transmembrane region" description="Helical" evidence="7">
    <location>
        <begin position="76"/>
        <end position="103"/>
    </location>
</feature>
<evidence type="ECO:0000256" key="3">
    <source>
        <dbReference type="ARBA" id="ARBA00022475"/>
    </source>
</evidence>
<feature type="transmembrane region" description="Helical" evidence="7">
    <location>
        <begin position="188"/>
        <end position="211"/>
    </location>
</feature>
<protein>
    <submittedName>
        <fullName evidence="9">ABC transporter permease</fullName>
    </submittedName>
</protein>
<dbReference type="Gene3D" id="1.10.3720.10">
    <property type="entry name" value="MetI-like"/>
    <property type="match status" value="1"/>
</dbReference>
<evidence type="ECO:0000256" key="1">
    <source>
        <dbReference type="ARBA" id="ARBA00004651"/>
    </source>
</evidence>